<dbReference type="Gene3D" id="3.30.360.10">
    <property type="entry name" value="Dihydrodipicolinate Reductase, domain 2"/>
    <property type="match status" value="1"/>
</dbReference>
<reference evidence="4" key="2">
    <citation type="submission" date="2020-09" db="EMBL/GenBank/DDBJ databases">
        <authorList>
            <person name="Sun Q."/>
            <person name="Zhou Y."/>
        </authorList>
    </citation>
    <scope>NUCLEOTIDE SEQUENCE</scope>
    <source>
        <strain evidence="4">CGMCC 1.16134</strain>
    </source>
</reference>
<dbReference type="GO" id="GO:0000166">
    <property type="term" value="F:nucleotide binding"/>
    <property type="evidence" value="ECO:0007669"/>
    <property type="project" value="InterPro"/>
</dbReference>
<comment type="caution">
    <text evidence="4">The sequence shown here is derived from an EMBL/GenBank/DDBJ whole genome shotgun (WGS) entry which is preliminary data.</text>
</comment>
<proteinExistence type="predicted"/>
<protein>
    <submittedName>
        <fullName evidence="4">1-carboxy-3-chloro-3,4-dihydroxycyclo hexa-1,5-diene dehydrogenase</fullName>
    </submittedName>
</protein>
<dbReference type="InterPro" id="IPR050463">
    <property type="entry name" value="Gfo/Idh/MocA_oxidrdct_glycsds"/>
</dbReference>
<dbReference type="PANTHER" id="PTHR43818:SF11">
    <property type="entry name" value="BCDNA.GH03377"/>
    <property type="match status" value="1"/>
</dbReference>
<keyword evidence="1" id="KW-0560">Oxidoreductase</keyword>
<evidence type="ECO:0000313" key="5">
    <source>
        <dbReference type="Proteomes" id="UP000637643"/>
    </source>
</evidence>
<dbReference type="Pfam" id="PF22725">
    <property type="entry name" value="GFO_IDH_MocA_C3"/>
    <property type="match status" value="1"/>
</dbReference>
<dbReference type="SUPFAM" id="SSF55347">
    <property type="entry name" value="Glyceraldehyde-3-phosphate dehydrogenase-like, C-terminal domain"/>
    <property type="match status" value="1"/>
</dbReference>
<dbReference type="Pfam" id="PF01408">
    <property type="entry name" value="GFO_IDH_MocA"/>
    <property type="match status" value="1"/>
</dbReference>
<accession>A0A917D1Z2</accession>
<dbReference type="SUPFAM" id="SSF51735">
    <property type="entry name" value="NAD(P)-binding Rossmann-fold domains"/>
    <property type="match status" value="1"/>
</dbReference>
<dbReference type="InterPro" id="IPR036291">
    <property type="entry name" value="NAD(P)-bd_dom_sf"/>
</dbReference>
<dbReference type="Proteomes" id="UP000637643">
    <property type="component" value="Unassembled WGS sequence"/>
</dbReference>
<dbReference type="GO" id="GO:0016491">
    <property type="term" value="F:oxidoreductase activity"/>
    <property type="evidence" value="ECO:0007669"/>
    <property type="project" value="UniProtKB-KW"/>
</dbReference>
<evidence type="ECO:0000259" key="2">
    <source>
        <dbReference type="Pfam" id="PF01408"/>
    </source>
</evidence>
<keyword evidence="5" id="KW-1185">Reference proteome</keyword>
<sequence>MSSNHEYFNALKVGIIGTGFGVKGHLQAFQYHPYTEVIALCGRNTAKLRAAGKEFGVDFLYTDYMELMSNPLIDIVCVVVPNHLHLSIIMEAARRGKHILCEKPMCVNIAEAKEIFALLDGSGAAFGMNYIWRYTPERWTIKQLIESGQIGNILSVNTSAYADFLTNPPPWNWQADAASGGGTVNAWGSHAVDTLFWWFGEIEEIYAVKSKNLTKRRDGAGVLRLSDTEDGFTFAGRFRSGAELGGQFNMVSNSANPNFLFEIRGSEGTLLLDRSNQIHLSDLRGREWHVALVNPPCVQGDWSFLKEDRLLPQFFNLAHHFVLSILEKSSFSPGLREGVKVQAILEAIHQSGEMKKAINPMQYYEETEI</sequence>
<organism evidence="4 5">
    <name type="scientific">Paenibacillus albidus</name>
    <dbReference type="NCBI Taxonomy" id="2041023"/>
    <lineage>
        <taxon>Bacteria</taxon>
        <taxon>Bacillati</taxon>
        <taxon>Bacillota</taxon>
        <taxon>Bacilli</taxon>
        <taxon>Bacillales</taxon>
        <taxon>Paenibacillaceae</taxon>
        <taxon>Paenibacillus</taxon>
    </lineage>
</organism>
<reference evidence="4" key="1">
    <citation type="journal article" date="2014" name="Int. J. Syst. Evol. Microbiol.">
        <title>Complete genome sequence of Corynebacterium casei LMG S-19264T (=DSM 44701T), isolated from a smear-ripened cheese.</title>
        <authorList>
            <consortium name="US DOE Joint Genome Institute (JGI-PGF)"/>
            <person name="Walter F."/>
            <person name="Albersmeier A."/>
            <person name="Kalinowski J."/>
            <person name="Ruckert C."/>
        </authorList>
    </citation>
    <scope>NUCLEOTIDE SEQUENCE</scope>
    <source>
        <strain evidence="4">CGMCC 1.16134</strain>
    </source>
</reference>
<name>A0A917D1Z2_9BACL</name>
<dbReference type="PANTHER" id="PTHR43818">
    <property type="entry name" value="BCDNA.GH03377"/>
    <property type="match status" value="1"/>
</dbReference>
<dbReference type="InterPro" id="IPR000683">
    <property type="entry name" value="Gfo/Idh/MocA-like_OxRdtase_N"/>
</dbReference>
<evidence type="ECO:0000259" key="3">
    <source>
        <dbReference type="Pfam" id="PF22725"/>
    </source>
</evidence>
<dbReference type="InterPro" id="IPR055170">
    <property type="entry name" value="GFO_IDH_MocA-like_dom"/>
</dbReference>
<dbReference type="AlphaFoldDB" id="A0A917D1Z2"/>
<dbReference type="EMBL" id="BMKR01000042">
    <property type="protein sequence ID" value="GGG07179.1"/>
    <property type="molecule type" value="Genomic_DNA"/>
</dbReference>
<evidence type="ECO:0000313" key="4">
    <source>
        <dbReference type="EMBL" id="GGG07179.1"/>
    </source>
</evidence>
<evidence type="ECO:0000256" key="1">
    <source>
        <dbReference type="ARBA" id="ARBA00023002"/>
    </source>
</evidence>
<dbReference type="Gene3D" id="3.40.50.720">
    <property type="entry name" value="NAD(P)-binding Rossmann-like Domain"/>
    <property type="match status" value="1"/>
</dbReference>
<gene>
    <name evidence="4" type="ORF">GCM10010912_59790</name>
</gene>
<feature type="domain" description="Gfo/Idh/MocA-like oxidoreductase N-terminal" evidence="2">
    <location>
        <begin position="11"/>
        <end position="129"/>
    </location>
</feature>
<feature type="domain" description="GFO/IDH/MocA-like oxidoreductase" evidence="3">
    <location>
        <begin position="140"/>
        <end position="270"/>
    </location>
</feature>